<name>A0AAN8IW55_TRICO</name>
<dbReference type="AlphaFoldDB" id="A0AAN8IW55"/>
<feature type="compositionally biased region" description="Polar residues" evidence="1">
    <location>
        <begin position="66"/>
        <end position="84"/>
    </location>
</feature>
<dbReference type="EMBL" id="WIXE01001085">
    <property type="protein sequence ID" value="KAK5986013.1"/>
    <property type="molecule type" value="Genomic_DNA"/>
</dbReference>
<feature type="region of interest" description="Disordered" evidence="1">
    <location>
        <begin position="1"/>
        <end position="30"/>
    </location>
</feature>
<proteinExistence type="predicted"/>
<accession>A0AAN8IW55</accession>
<sequence length="115" mass="12785">MAPRDWAKPSTPTRSEEPQLPDDTSPQRRYTVATLGSSICLRRGVIEEAKKRHNRKSEQALPLEITSKSAGPSSSQTQTKQLKGSPQEKKPSPFPALKAAAQPKAFFRRRLSGRM</sequence>
<evidence type="ECO:0000256" key="1">
    <source>
        <dbReference type="SAM" id="MobiDB-lite"/>
    </source>
</evidence>
<comment type="caution">
    <text evidence="2">The sequence shown here is derived from an EMBL/GenBank/DDBJ whole genome shotgun (WGS) entry which is preliminary data.</text>
</comment>
<organism evidence="2 3">
    <name type="scientific">Trichostrongylus colubriformis</name>
    <name type="common">Black scour worm</name>
    <dbReference type="NCBI Taxonomy" id="6319"/>
    <lineage>
        <taxon>Eukaryota</taxon>
        <taxon>Metazoa</taxon>
        <taxon>Ecdysozoa</taxon>
        <taxon>Nematoda</taxon>
        <taxon>Chromadorea</taxon>
        <taxon>Rhabditida</taxon>
        <taxon>Rhabditina</taxon>
        <taxon>Rhabditomorpha</taxon>
        <taxon>Strongyloidea</taxon>
        <taxon>Trichostrongylidae</taxon>
        <taxon>Trichostrongylus</taxon>
    </lineage>
</organism>
<feature type="compositionally biased region" description="Basic residues" evidence="1">
    <location>
        <begin position="106"/>
        <end position="115"/>
    </location>
</feature>
<reference evidence="2 3" key="1">
    <citation type="submission" date="2019-10" db="EMBL/GenBank/DDBJ databases">
        <title>Assembly and Annotation for the nematode Trichostrongylus colubriformis.</title>
        <authorList>
            <person name="Martin J."/>
        </authorList>
    </citation>
    <scope>NUCLEOTIDE SEQUENCE [LARGE SCALE GENOMIC DNA]</scope>
    <source>
        <strain evidence="2">G859</strain>
        <tissue evidence="2">Whole worm</tissue>
    </source>
</reference>
<evidence type="ECO:0000313" key="2">
    <source>
        <dbReference type="EMBL" id="KAK5986013.1"/>
    </source>
</evidence>
<feature type="region of interest" description="Disordered" evidence="1">
    <location>
        <begin position="49"/>
        <end position="115"/>
    </location>
</feature>
<protein>
    <submittedName>
        <fullName evidence="2">Uncharacterized protein</fullName>
    </submittedName>
</protein>
<evidence type="ECO:0000313" key="3">
    <source>
        <dbReference type="Proteomes" id="UP001331761"/>
    </source>
</evidence>
<gene>
    <name evidence="2" type="ORF">GCK32_017228</name>
</gene>
<dbReference type="Proteomes" id="UP001331761">
    <property type="component" value="Unassembled WGS sequence"/>
</dbReference>
<keyword evidence="3" id="KW-1185">Reference proteome</keyword>